<evidence type="ECO:0000313" key="4">
    <source>
        <dbReference type="Proteomes" id="UP000325218"/>
    </source>
</evidence>
<dbReference type="RefSeq" id="WP_148453284.1">
    <property type="nucleotide sequence ID" value="NZ_VSDO01000003.1"/>
</dbReference>
<evidence type="ECO:0000259" key="2">
    <source>
        <dbReference type="Pfam" id="PF22725"/>
    </source>
</evidence>
<dbReference type="GO" id="GO:0000166">
    <property type="term" value="F:nucleotide binding"/>
    <property type="evidence" value="ECO:0007669"/>
    <property type="project" value="InterPro"/>
</dbReference>
<gene>
    <name evidence="3" type="ORF">FRY98_14945</name>
</gene>
<dbReference type="Pfam" id="PF01408">
    <property type="entry name" value="GFO_IDH_MocA"/>
    <property type="match status" value="1"/>
</dbReference>
<accession>A0A5D0CQ52</accession>
<feature type="domain" description="GFO/IDH/MocA-like oxidoreductase" evidence="2">
    <location>
        <begin position="146"/>
        <end position="268"/>
    </location>
</feature>
<dbReference type="InterPro" id="IPR000683">
    <property type="entry name" value="Gfo/Idh/MocA-like_OxRdtase_N"/>
</dbReference>
<reference evidence="3 4" key="1">
    <citation type="submission" date="2019-08" db="EMBL/GenBank/DDBJ databases">
        <title>Genome sequencing of Paenibacillus faecis DSM 23593(T).</title>
        <authorList>
            <person name="Kook J.-K."/>
            <person name="Park S.-N."/>
            <person name="Lim Y.K."/>
        </authorList>
    </citation>
    <scope>NUCLEOTIDE SEQUENCE [LARGE SCALE GENOMIC DNA]</scope>
    <source>
        <strain evidence="3 4">DSM 23593</strain>
    </source>
</reference>
<organism evidence="3 4">
    <name type="scientific">Paenibacillus faecis</name>
    <dbReference type="NCBI Taxonomy" id="862114"/>
    <lineage>
        <taxon>Bacteria</taxon>
        <taxon>Bacillati</taxon>
        <taxon>Bacillota</taxon>
        <taxon>Bacilli</taxon>
        <taxon>Bacillales</taxon>
        <taxon>Paenibacillaceae</taxon>
        <taxon>Paenibacillus</taxon>
    </lineage>
</organism>
<dbReference type="EMBL" id="VSDO01000003">
    <property type="protein sequence ID" value="TYA12031.1"/>
    <property type="molecule type" value="Genomic_DNA"/>
</dbReference>
<dbReference type="SUPFAM" id="SSF51735">
    <property type="entry name" value="NAD(P)-binding Rossmann-fold domains"/>
    <property type="match status" value="1"/>
</dbReference>
<dbReference type="Proteomes" id="UP000325218">
    <property type="component" value="Unassembled WGS sequence"/>
</dbReference>
<proteinExistence type="predicted"/>
<name>A0A5D0CQ52_9BACL</name>
<dbReference type="AlphaFoldDB" id="A0A5D0CQ52"/>
<sequence length="348" mass="37980">MRKRPEFESERERVQAGEIRFAIVGCGHIAGKHLEAIQQAEGAALAALCDPNLTRVSALAESWNVPAYAGMAEMLDREPDIDAVCICTPSGLHAELAIAAARAGKHLVIEKPLALCAEEAESIGEAAAAAGVKATVVHPNRYRPAIRHLKEALDRKMFGKLSHVNATVRWNRSQAYYDQAAWRGTVAMDGGVLMNQGIHSLDLLLWLFGPVAEVRSWVDTRIRNMEAEDTAIAALKFANGTLGVVEACTTVYEHNLEESLAVFGENGYVLIGGRTANWIKAWNCVKMPDEEIGRIMAEVEADPYGVPGHERIIADMVEAIRTGREPAVTLEEGARAVRLAWDIVRNGR</sequence>
<dbReference type="Gene3D" id="3.30.360.10">
    <property type="entry name" value="Dihydrodipicolinate Reductase, domain 2"/>
    <property type="match status" value="1"/>
</dbReference>
<protein>
    <submittedName>
        <fullName evidence="3">Gfo/Idh/MocA family oxidoreductase</fullName>
    </submittedName>
</protein>
<dbReference type="PANTHER" id="PTHR43249:SF1">
    <property type="entry name" value="D-GLUCOSIDE 3-DEHYDROGENASE"/>
    <property type="match status" value="1"/>
</dbReference>
<feature type="domain" description="Gfo/Idh/MocA-like oxidoreductase N-terminal" evidence="1">
    <location>
        <begin position="19"/>
        <end position="137"/>
    </location>
</feature>
<evidence type="ECO:0000259" key="1">
    <source>
        <dbReference type="Pfam" id="PF01408"/>
    </source>
</evidence>
<dbReference type="InterPro" id="IPR052515">
    <property type="entry name" value="Gfo/Idh/MocA_Oxidoreductase"/>
</dbReference>
<comment type="caution">
    <text evidence="3">The sequence shown here is derived from an EMBL/GenBank/DDBJ whole genome shotgun (WGS) entry which is preliminary data.</text>
</comment>
<dbReference type="SUPFAM" id="SSF55347">
    <property type="entry name" value="Glyceraldehyde-3-phosphate dehydrogenase-like, C-terminal domain"/>
    <property type="match status" value="1"/>
</dbReference>
<dbReference type="InterPro" id="IPR036291">
    <property type="entry name" value="NAD(P)-bd_dom_sf"/>
</dbReference>
<keyword evidence="4" id="KW-1185">Reference proteome</keyword>
<evidence type="ECO:0000313" key="3">
    <source>
        <dbReference type="EMBL" id="TYA12031.1"/>
    </source>
</evidence>
<dbReference type="InterPro" id="IPR055170">
    <property type="entry name" value="GFO_IDH_MocA-like_dom"/>
</dbReference>
<dbReference type="Pfam" id="PF22725">
    <property type="entry name" value="GFO_IDH_MocA_C3"/>
    <property type="match status" value="1"/>
</dbReference>
<dbReference type="OrthoDB" id="9815825at2"/>
<dbReference type="PANTHER" id="PTHR43249">
    <property type="entry name" value="UDP-N-ACETYL-2-AMINO-2-DEOXY-D-GLUCURONATE OXIDASE"/>
    <property type="match status" value="1"/>
</dbReference>
<dbReference type="Gene3D" id="3.40.50.720">
    <property type="entry name" value="NAD(P)-binding Rossmann-like Domain"/>
    <property type="match status" value="1"/>
</dbReference>